<evidence type="ECO:0000256" key="1">
    <source>
        <dbReference type="SAM" id="MobiDB-lite"/>
    </source>
</evidence>
<feature type="compositionally biased region" description="Basic and acidic residues" evidence="1">
    <location>
        <begin position="21"/>
        <end position="30"/>
    </location>
</feature>
<feature type="region of interest" description="Disordered" evidence="1">
    <location>
        <begin position="1"/>
        <end position="30"/>
    </location>
</feature>
<dbReference type="EMBL" id="VSSQ01002030">
    <property type="protein sequence ID" value="MPM12844.1"/>
    <property type="molecule type" value="Genomic_DNA"/>
</dbReference>
<reference evidence="2" key="1">
    <citation type="submission" date="2019-08" db="EMBL/GenBank/DDBJ databases">
        <authorList>
            <person name="Kucharzyk K."/>
            <person name="Murdoch R.W."/>
            <person name="Higgins S."/>
            <person name="Loffler F."/>
        </authorList>
    </citation>
    <scope>NUCLEOTIDE SEQUENCE</scope>
</reference>
<feature type="compositionally biased region" description="Gly residues" evidence="1">
    <location>
        <begin position="1"/>
        <end position="10"/>
    </location>
</feature>
<dbReference type="AlphaFoldDB" id="A0A644XFC6"/>
<sequence>MDPGLGGAEGQTGEEEDDGEQDPRESRGVAHLEELEALVVKHEAIEISRLERTSLGDDECTGKVLEGVDHLHDEVEQDDRGEFGDGDLPEDAHPPRPIYARSLILADGYLFQSCQKEQHGRAELPNGDQTDGSQCIAGIAQPIHGLDAEDAYKVVHHPLVHKQVLPQYADGDAAAEDGWYVVEGTKQVDTLDVLIQDDRYDQGEGDLERDGDQDIV</sequence>
<protein>
    <submittedName>
        <fullName evidence="2">Uncharacterized protein</fullName>
    </submittedName>
</protein>
<feature type="compositionally biased region" description="Basic and acidic residues" evidence="1">
    <location>
        <begin position="72"/>
        <end position="83"/>
    </location>
</feature>
<name>A0A644XFC6_9ZZZZ</name>
<evidence type="ECO:0000313" key="2">
    <source>
        <dbReference type="EMBL" id="MPM12844.1"/>
    </source>
</evidence>
<gene>
    <name evidence="2" type="ORF">SDC9_59198</name>
</gene>
<accession>A0A644XFC6</accession>
<comment type="caution">
    <text evidence="2">The sequence shown here is derived from an EMBL/GenBank/DDBJ whole genome shotgun (WGS) entry which is preliminary data.</text>
</comment>
<organism evidence="2">
    <name type="scientific">bioreactor metagenome</name>
    <dbReference type="NCBI Taxonomy" id="1076179"/>
    <lineage>
        <taxon>unclassified sequences</taxon>
        <taxon>metagenomes</taxon>
        <taxon>ecological metagenomes</taxon>
    </lineage>
</organism>
<feature type="region of interest" description="Disordered" evidence="1">
    <location>
        <begin position="72"/>
        <end position="93"/>
    </location>
</feature>
<proteinExistence type="predicted"/>